<dbReference type="Proteomes" id="UP001497516">
    <property type="component" value="Chromosome 8"/>
</dbReference>
<dbReference type="AlphaFoldDB" id="A0AAV2G4W2"/>
<evidence type="ECO:0000313" key="1">
    <source>
        <dbReference type="EMBL" id="CAL1405541.1"/>
    </source>
</evidence>
<keyword evidence="2" id="KW-1185">Reference proteome</keyword>
<proteinExistence type="predicted"/>
<sequence>MGDLMGSHLELHPKSKTVRVEAQSGQYLRREKVRDVTQRTRRNRIVALKDELGNWEEDQAILQDLARNYYAQLYLDNGDPAASLPSGFSNLPQNAWEALTMNVTDDEFYQAVAAMGSLKAPGKDGLNPLFYKKCWEFVGKDMIQFARSCWEDPRKVKRVNATILVLIPKVAKPTLL</sequence>
<protein>
    <recommendedName>
        <fullName evidence="3">Reverse transcriptase</fullName>
    </recommendedName>
</protein>
<name>A0AAV2G4W2_9ROSI</name>
<organism evidence="1 2">
    <name type="scientific">Linum trigynum</name>
    <dbReference type="NCBI Taxonomy" id="586398"/>
    <lineage>
        <taxon>Eukaryota</taxon>
        <taxon>Viridiplantae</taxon>
        <taxon>Streptophyta</taxon>
        <taxon>Embryophyta</taxon>
        <taxon>Tracheophyta</taxon>
        <taxon>Spermatophyta</taxon>
        <taxon>Magnoliopsida</taxon>
        <taxon>eudicotyledons</taxon>
        <taxon>Gunneridae</taxon>
        <taxon>Pentapetalae</taxon>
        <taxon>rosids</taxon>
        <taxon>fabids</taxon>
        <taxon>Malpighiales</taxon>
        <taxon>Linaceae</taxon>
        <taxon>Linum</taxon>
    </lineage>
</organism>
<gene>
    <name evidence="1" type="ORF">LTRI10_LOCUS45321</name>
</gene>
<evidence type="ECO:0008006" key="3">
    <source>
        <dbReference type="Google" id="ProtNLM"/>
    </source>
</evidence>
<evidence type="ECO:0000313" key="2">
    <source>
        <dbReference type="Proteomes" id="UP001497516"/>
    </source>
</evidence>
<reference evidence="1 2" key="1">
    <citation type="submission" date="2024-04" db="EMBL/GenBank/DDBJ databases">
        <authorList>
            <person name="Fracassetti M."/>
        </authorList>
    </citation>
    <scope>NUCLEOTIDE SEQUENCE [LARGE SCALE GENOMIC DNA]</scope>
</reference>
<accession>A0AAV2G4W2</accession>
<dbReference type="EMBL" id="OZ034821">
    <property type="protein sequence ID" value="CAL1405541.1"/>
    <property type="molecule type" value="Genomic_DNA"/>
</dbReference>